<dbReference type="OrthoDB" id="4931325at2"/>
<dbReference type="Pfam" id="PF04717">
    <property type="entry name" value="Phage_base_V"/>
    <property type="match status" value="1"/>
</dbReference>
<feature type="domain" description="Gp5/Type VI secretion system Vgr protein OB-fold" evidence="1">
    <location>
        <begin position="17"/>
        <end position="85"/>
    </location>
</feature>
<gene>
    <name evidence="2" type="ORF">CBW24_07990</name>
</gene>
<dbReference type="InterPro" id="IPR037026">
    <property type="entry name" value="Vgr_OB-fold_dom_sf"/>
</dbReference>
<proteinExistence type="predicted"/>
<dbReference type="InterPro" id="IPR013046">
    <property type="entry name" value="GpV/Gp45"/>
</dbReference>
<protein>
    <submittedName>
        <fullName evidence="2">Baseplate assembly protein</fullName>
    </submittedName>
</protein>
<dbReference type="RefSeq" id="WP_097373253.1">
    <property type="nucleotide sequence ID" value="NZ_CP021404.1"/>
</dbReference>
<dbReference type="AlphaFoldDB" id="A0A291LZ25"/>
<dbReference type="EMBL" id="CP021404">
    <property type="protein sequence ID" value="ATI41949.1"/>
    <property type="molecule type" value="Genomic_DNA"/>
</dbReference>
<dbReference type="NCBIfam" id="TIGR01644">
    <property type="entry name" value="phage_P2_V"/>
    <property type="match status" value="1"/>
</dbReference>
<reference evidence="2 3" key="1">
    <citation type="submission" date="2017-05" db="EMBL/GenBank/DDBJ databases">
        <title>Comparative genomic and metabolic analysis of manganese-oxidizing mechanisms in Celeribater manganoxidans DY25T: its adaption to the environment of polymetallic nodule.</title>
        <authorList>
            <person name="Wang X."/>
        </authorList>
    </citation>
    <scope>NUCLEOTIDE SEQUENCE [LARGE SCALE GENOMIC DNA]</scope>
    <source>
        <strain evidence="2 3">DY25</strain>
    </source>
</reference>
<dbReference type="Proteomes" id="UP000219050">
    <property type="component" value="Chromosome"/>
</dbReference>
<evidence type="ECO:0000313" key="3">
    <source>
        <dbReference type="Proteomes" id="UP000219050"/>
    </source>
</evidence>
<organism evidence="2 3">
    <name type="scientific">Pacificitalea manganoxidans</name>
    <dbReference type="NCBI Taxonomy" id="1411902"/>
    <lineage>
        <taxon>Bacteria</taxon>
        <taxon>Pseudomonadati</taxon>
        <taxon>Pseudomonadota</taxon>
        <taxon>Alphaproteobacteria</taxon>
        <taxon>Rhodobacterales</taxon>
        <taxon>Paracoccaceae</taxon>
        <taxon>Pacificitalea</taxon>
    </lineage>
</organism>
<evidence type="ECO:0000259" key="1">
    <source>
        <dbReference type="Pfam" id="PF04717"/>
    </source>
</evidence>
<dbReference type="KEGG" id="cmag:CBW24_07990"/>
<sequence>MSWSAGEQARRLHGLVRIGRVTAVDPGRARARVSLGGAAETAWLPWTGGRAGGIREWAPVTVGEQVVVLSPGGETGQGVIAGSLFSAAHAAPSNDGAAHRLELGGSSITMTGDAITLESNGSTLTLDAAGIRLNGARIDLN</sequence>
<dbReference type="Gene3D" id="2.40.50.230">
    <property type="entry name" value="Gp5 N-terminal domain"/>
    <property type="match status" value="1"/>
</dbReference>
<evidence type="ECO:0000313" key="2">
    <source>
        <dbReference type="EMBL" id="ATI41949.1"/>
    </source>
</evidence>
<name>A0A291LZ25_9RHOB</name>
<keyword evidence="3" id="KW-1185">Reference proteome</keyword>
<dbReference type="InterPro" id="IPR006531">
    <property type="entry name" value="Gp5/Vgr_OB"/>
</dbReference>
<accession>A0A291LZ25</accession>